<dbReference type="GO" id="GO:0030313">
    <property type="term" value="C:cell envelope"/>
    <property type="evidence" value="ECO:0007669"/>
    <property type="project" value="UniProtKB-SubCell"/>
</dbReference>
<dbReference type="Pfam" id="PF13407">
    <property type="entry name" value="Peripla_BP_4"/>
    <property type="match status" value="1"/>
</dbReference>
<dbReference type="PANTHER" id="PTHR46847">
    <property type="entry name" value="D-ALLOSE-BINDING PERIPLASMIC PROTEIN-RELATED"/>
    <property type="match status" value="1"/>
</dbReference>
<keyword evidence="3" id="KW-0732">Signal</keyword>
<evidence type="ECO:0000259" key="5">
    <source>
        <dbReference type="Pfam" id="PF13407"/>
    </source>
</evidence>
<dbReference type="InterPro" id="IPR028082">
    <property type="entry name" value="Peripla_BP_I"/>
</dbReference>
<evidence type="ECO:0000313" key="7">
    <source>
        <dbReference type="Proteomes" id="UP000308705"/>
    </source>
</evidence>
<proteinExistence type="inferred from homology"/>
<evidence type="ECO:0000256" key="3">
    <source>
        <dbReference type="ARBA" id="ARBA00022729"/>
    </source>
</evidence>
<evidence type="ECO:0000256" key="2">
    <source>
        <dbReference type="ARBA" id="ARBA00007639"/>
    </source>
</evidence>
<reference evidence="6 7" key="1">
    <citation type="submission" date="2019-04" db="EMBL/GenBank/DDBJ databases">
        <title>Herbidospora sp. NEAU-GS14.nov., a novel actinomycete isolated from soil.</title>
        <authorList>
            <person name="Han L."/>
        </authorList>
    </citation>
    <scope>NUCLEOTIDE SEQUENCE [LARGE SCALE GENOMIC DNA]</scope>
    <source>
        <strain evidence="6 7">NEAU-GS14</strain>
    </source>
</reference>
<evidence type="ECO:0000313" key="6">
    <source>
        <dbReference type="EMBL" id="TKK87580.1"/>
    </source>
</evidence>
<comment type="similarity">
    <text evidence="2">Belongs to the bacterial solute-binding protein 2 family.</text>
</comment>
<dbReference type="Proteomes" id="UP000308705">
    <property type="component" value="Unassembled WGS sequence"/>
</dbReference>
<dbReference type="GO" id="GO:0030246">
    <property type="term" value="F:carbohydrate binding"/>
    <property type="evidence" value="ECO:0007669"/>
    <property type="project" value="UniProtKB-ARBA"/>
</dbReference>
<dbReference type="InterPro" id="IPR025997">
    <property type="entry name" value="SBP_2_dom"/>
</dbReference>
<dbReference type="OrthoDB" id="3600104at2"/>
<dbReference type="Gene3D" id="3.40.50.2300">
    <property type="match status" value="1"/>
</dbReference>
<evidence type="ECO:0000256" key="4">
    <source>
        <dbReference type="SAM" id="MobiDB-lite"/>
    </source>
</evidence>
<dbReference type="EMBL" id="SZQA01000015">
    <property type="protein sequence ID" value="TKK87580.1"/>
    <property type="molecule type" value="Genomic_DNA"/>
</dbReference>
<comment type="subcellular location">
    <subcellularLocation>
        <location evidence="1">Cell envelope</location>
    </subcellularLocation>
</comment>
<dbReference type="PANTHER" id="PTHR46847:SF1">
    <property type="entry name" value="D-ALLOSE-BINDING PERIPLASMIC PROTEIN-RELATED"/>
    <property type="match status" value="1"/>
</dbReference>
<dbReference type="AlphaFoldDB" id="A0A4U3MFQ1"/>
<feature type="domain" description="Periplasmic binding protein" evidence="5">
    <location>
        <begin position="69"/>
        <end position="222"/>
    </location>
</feature>
<accession>A0A4U3MFQ1</accession>
<organism evidence="6 7">
    <name type="scientific">Herbidospora galbida</name>
    <dbReference type="NCBI Taxonomy" id="2575442"/>
    <lineage>
        <taxon>Bacteria</taxon>
        <taxon>Bacillati</taxon>
        <taxon>Actinomycetota</taxon>
        <taxon>Actinomycetes</taxon>
        <taxon>Streptosporangiales</taxon>
        <taxon>Streptosporangiaceae</taxon>
        <taxon>Herbidospora</taxon>
    </lineage>
</organism>
<sequence>MQRLQRRQRRVDAVAADLQPDLAGRRRHRDQRGLDERAQRGRAAGLRPGDHGGVLRQHGRSPVRRHGHTDQVKFGRQLAQFIVDQLGGAGNVVMVTGVAGTGADSDRNKGAKEVFAANPGIKVVAEYSGMWDSATAQRVTAAQLPSLPEVDGVWVSGGTDGVIKAFADAKREMPVFGGEAENGFRKYMAGTLTPQVTGMSIGQPPYLSVVALELARAVIKKEREKANLTIPFPVVTGSALTPGETVFPDLPDSFFADFTDSGPNAILVLCQQAATDGTPCPGATLSVKLGTP</sequence>
<feature type="region of interest" description="Disordered" evidence="4">
    <location>
        <begin position="1"/>
        <end position="69"/>
    </location>
</feature>
<keyword evidence="7" id="KW-1185">Reference proteome</keyword>
<name>A0A4U3MFQ1_9ACTN</name>
<protein>
    <submittedName>
        <fullName evidence="6">Substrate-binding domain-containing protein</fullName>
    </submittedName>
</protein>
<gene>
    <name evidence="6" type="ORF">FDA94_17300</name>
</gene>
<dbReference type="SUPFAM" id="SSF53822">
    <property type="entry name" value="Periplasmic binding protein-like I"/>
    <property type="match status" value="1"/>
</dbReference>
<comment type="caution">
    <text evidence="6">The sequence shown here is derived from an EMBL/GenBank/DDBJ whole genome shotgun (WGS) entry which is preliminary data.</text>
</comment>
<evidence type="ECO:0000256" key="1">
    <source>
        <dbReference type="ARBA" id="ARBA00004196"/>
    </source>
</evidence>
<feature type="compositionally biased region" description="Basic residues" evidence="4">
    <location>
        <begin position="57"/>
        <end position="67"/>
    </location>
</feature>